<gene>
    <name evidence="2" type="ORF">C4544_00595</name>
</gene>
<keyword evidence="1" id="KW-0812">Transmembrane</keyword>
<proteinExistence type="predicted"/>
<dbReference type="Proteomes" id="UP000285655">
    <property type="component" value="Unassembled WGS sequence"/>
</dbReference>
<keyword evidence="1" id="KW-0472">Membrane</keyword>
<keyword evidence="1" id="KW-1133">Transmembrane helix</keyword>
<evidence type="ECO:0000313" key="3">
    <source>
        <dbReference type="Proteomes" id="UP000285655"/>
    </source>
</evidence>
<comment type="caution">
    <text evidence="2">The sequence shown here is derived from an EMBL/GenBank/DDBJ whole genome shotgun (WGS) entry which is preliminary data.</text>
</comment>
<dbReference type="AlphaFoldDB" id="A0A419DGX4"/>
<feature type="transmembrane region" description="Helical" evidence="1">
    <location>
        <begin position="51"/>
        <end position="74"/>
    </location>
</feature>
<name>A0A419DGX4_9BACT</name>
<accession>A0A419DGX4</accession>
<sequence length="82" mass="9747">MFLGIYALAVYNKFMVLIMLIIYLIFFVLWAAGSAFVIYQHKRYFEPMSRMKLGLSVYIWTSLAIMIFSFYMIYSIDWSNIG</sequence>
<reference evidence="2 3" key="1">
    <citation type="journal article" date="2017" name="ISME J.">
        <title>Energy and carbon metabolisms in a deep terrestrial subsurface fluid microbial community.</title>
        <authorList>
            <person name="Momper L."/>
            <person name="Jungbluth S.P."/>
            <person name="Lee M.D."/>
            <person name="Amend J.P."/>
        </authorList>
    </citation>
    <scope>NUCLEOTIDE SEQUENCE [LARGE SCALE GENOMIC DNA]</scope>
    <source>
        <strain evidence="2">SURF_29</strain>
    </source>
</reference>
<organism evidence="2 3">
    <name type="scientific">candidate division WS5 bacterium</name>
    <dbReference type="NCBI Taxonomy" id="2093353"/>
    <lineage>
        <taxon>Bacteria</taxon>
        <taxon>candidate division WS5</taxon>
    </lineage>
</organism>
<evidence type="ECO:0000256" key="1">
    <source>
        <dbReference type="SAM" id="Phobius"/>
    </source>
</evidence>
<feature type="transmembrane region" description="Helical" evidence="1">
    <location>
        <begin position="14"/>
        <end position="39"/>
    </location>
</feature>
<evidence type="ECO:0000313" key="2">
    <source>
        <dbReference type="EMBL" id="RJO62327.1"/>
    </source>
</evidence>
<protein>
    <submittedName>
        <fullName evidence="2">Uncharacterized protein</fullName>
    </submittedName>
</protein>
<dbReference type="EMBL" id="QZJW01000002">
    <property type="protein sequence ID" value="RJO62327.1"/>
    <property type="molecule type" value="Genomic_DNA"/>
</dbReference>